<dbReference type="Gene3D" id="2.20.25.10">
    <property type="match status" value="1"/>
</dbReference>
<dbReference type="InterPro" id="IPR012164">
    <property type="entry name" value="Rpa12/Rpb9/Rpc10/TFS"/>
</dbReference>
<dbReference type="SMART" id="SM00440">
    <property type="entry name" value="ZnF_C2C2"/>
    <property type="match status" value="1"/>
</dbReference>
<dbReference type="AlphaFoldDB" id="A0A6C0IYV4"/>
<keyword evidence="3" id="KW-0862">Zinc</keyword>
<dbReference type="GO" id="GO:0005666">
    <property type="term" value="C:RNA polymerase III complex"/>
    <property type="evidence" value="ECO:0007669"/>
    <property type="project" value="TreeGrafter"/>
</dbReference>
<evidence type="ECO:0000256" key="1">
    <source>
        <dbReference type="ARBA" id="ARBA00022723"/>
    </source>
</evidence>
<evidence type="ECO:0000259" key="4">
    <source>
        <dbReference type="PROSITE" id="PS51133"/>
    </source>
</evidence>
<organism evidence="5">
    <name type="scientific">viral metagenome</name>
    <dbReference type="NCBI Taxonomy" id="1070528"/>
    <lineage>
        <taxon>unclassified sequences</taxon>
        <taxon>metagenomes</taxon>
        <taxon>organismal metagenomes</taxon>
    </lineage>
</organism>
<protein>
    <recommendedName>
        <fullName evidence="4">TFIIS-type domain-containing protein</fullName>
    </recommendedName>
</protein>
<keyword evidence="2" id="KW-0863">Zinc-finger</keyword>
<reference evidence="5" key="1">
    <citation type="journal article" date="2020" name="Nature">
        <title>Giant virus diversity and host interactions through global metagenomics.</title>
        <authorList>
            <person name="Schulz F."/>
            <person name="Roux S."/>
            <person name="Paez-Espino D."/>
            <person name="Jungbluth S."/>
            <person name="Walsh D.A."/>
            <person name="Denef V.J."/>
            <person name="McMahon K.D."/>
            <person name="Konstantinidis K.T."/>
            <person name="Eloe-Fadrosh E.A."/>
            <person name="Kyrpides N.C."/>
            <person name="Woyke T."/>
        </authorList>
    </citation>
    <scope>NUCLEOTIDE SEQUENCE</scope>
    <source>
        <strain evidence="5">GVMAG-M-3300024336-7</strain>
    </source>
</reference>
<dbReference type="GO" id="GO:0008270">
    <property type="term" value="F:zinc ion binding"/>
    <property type="evidence" value="ECO:0007669"/>
    <property type="project" value="UniProtKB-KW"/>
</dbReference>
<dbReference type="GO" id="GO:0003899">
    <property type="term" value="F:DNA-directed RNA polymerase activity"/>
    <property type="evidence" value="ECO:0007669"/>
    <property type="project" value="InterPro"/>
</dbReference>
<dbReference type="PANTHER" id="PTHR11239:SF12">
    <property type="entry name" value="DNA-DIRECTED RNA POLYMERASE III SUBUNIT RPC10"/>
    <property type="match status" value="1"/>
</dbReference>
<proteinExistence type="predicted"/>
<accession>A0A6C0IYV4</accession>
<dbReference type="GO" id="GO:0006386">
    <property type="term" value="P:termination of RNA polymerase III transcription"/>
    <property type="evidence" value="ECO:0007669"/>
    <property type="project" value="TreeGrafter"/>
</dbReference>
<dbReference type="InterPro" id="IPR001222">
    <property type="entry name" value="Znf_TFIIS"/>
</dbReference>
<evidence type="ECO:0000313" key="5">
    <source>
        <dbReference type="EMBL" id="QHT96877.1"/>
    </source>
</evidence>
<dbReference type="SUPFAM" id="SSF57783">
    <property type="entry name" value="Zinc beta-ribbon"/>
    <property type="match status" value="1"/>
</dbReference>
<evidence type="ECO:0000256" key="3">
    <source>
        <dbReference type="ARBA" id="ARBA00022833"/>
    </source>
</evidence>
<evidence type="ECO:0000256" key="2">
    <source>
        <dbReference type="ARBA" id="ARBA00022771"/>
    </source>
</evidence>
<dbReference type="PROSITE" id="PS51133">
    <property type="entry name" value="ZF_TFIIS_2"/>
    <property type="match status" value="1"/>
</dbReference>
<name>A0A6C0IYV4_9ZZZZ</name>
<dbReference type="Pfam" id="PF01096">
    <property type="entry name" value="Zn_ribbon_TFIIS"/>
    <property type="match status" value="1"/>
</dbReference>
<dbReference type="GO" id="GO:0003676">
    <property type="term" value="F:nucleic acid binding"/>
    <property type="evidence" value="ECO:0007669"/>
    <property type="project" value="InterPro"/>
</dbReference>
<dbReference type="EMBL" id="MN740268">
    <property type="protein sequence ID" value="QHT96877.1"/>
    <property type="molecule type" value="Genomic_DNA"/>
</dbReference>
<dbReference type="PANTHER" id="PTHR11239">
    <property type="entry name" value="DNA-DIRECTED RNA POLYMERASE"/>
    <property type="match status" value="1"/>
</dbReference>
<sequence length="166" mass="19697">MSDIDTRYILRLHFRYILLASKFEFDEATNIALRLEEICYDKAKNDMRDSEKREIIYRGICLRVWSILDPQRKNYYLISGIKLGDITLKDVVYKNSILLDIRNNKLIKRAQIRGEAKIEKKVSTYYPCPKCKAREALKTTKQVRASDEGMTTFLVCLKCDYEWHRD</sequence>
<feature type="domain" description="TFIIS-type" evidence="4">
    <location>
        <begin position="124"/>
        <end position="164"/>
    </location>
</feature>
<keyword evidence="1" id="KW-0479">Metal-binding</keyword>